<evidence type="ECO:0000256" key="4">
    <source>
        <dbReference type="ARBA" id="ARBA00023136"/>
    </source>
</evidence>
<dbReference type="GO" id="GO:0016020">
    <property type="term" value="C:membrane"/>
    <property type="evidence" value="ECO:0007669"/>
    <property type="project" value="UniProtKB-SubCell"/>
</dbReference>
<feature type="region of interest" description="Disordered" evidence="5">
    <location>
        <begin position="315"/>
        <end position="404"/>
    </location>
</feature>
<name>A0A478EB63_TALPI</name>
<feature type="compositionally biased region" description="Polar residues" evidence="5">
    <location>
        <begin position="324"/>
        <end position="339"/>
    </location>
</feature>
<feature type="region of interest" description="Disordered" evidence="5">
    <location>
        <begin position="271"/>
        <end position="301"/>
    </location>
</feature>
<evidence type="ECO:0000256" key="5">
    <source>
        <dbReference type="SAM" id="MobiDB-lite"/>
    </source>
</evidence>
<evidence type="ECO:0000313" key="8">
    <source>
        <dbReference type="Proteomes" id="UP000053095"/>
    </source>
</evidence>
<feature type="transmembrane region" description="Helical" evidence="6">
    <location>
        <begin position="208"/>
        <end position="228"/>
    </location>
</feature>
<keyword evidence="2 6" id="KW-0812">Transmembrane</keyword>
<dbReference type="InterPro" id="IPR051694">
    <property type="entry name" value="Immunoregulatory_rcpt-like"/>
</dbReference>
<evidence type="ECO:0000256" key="6">
    <source>
        <dbReference type="SAM" id="Phobius"/>
    </source>
</evidence>
<gene>
    <name evidence="7" type="ORF">TCE0_044r16705</name>
</gene>
<dbReference type="PANTHER" id="PTHR15549:SF6">
    <property type="entry name" value="MID2 DOMAIN-CONTAINING PROTEIN"/>
    <property type="match status" value="1"/>
</dbReference>
<dbReference type="EMBL" id="DF933840">
    <property type="protein sequence ID" value="GAM42592.1"/>
    <property type="molecule type" value="Genomic_DNA"/>
</dbReference>
<feature type="region of interest" description="Disordered" evidence="5">
    <location>
        <begin position="172"/>
        <end position="200"/>
    </location>
</feature>
<protein>
    <recommendedName>
        <fullName evidence="9">Extracellular membrane protein CFEM domain-containing protein</fullName>
    </recommendedName>
</protein>
<organism evidence="7 8">
    <name type="scientific">Talaromyces pinophilus</name>
    <name type="common">Penicillium pinophilum</name>
    <dbReference type="NCBI Taxonomy" id="128442"/>
    <lineage>
        <taxon>Eukaryota</taxon>
        <taxon>Fungi</taxon>
        <taxon>Dikarya</taxon>
        <taxon>Ascomycota</taxon>
        <taxon>Pezizomycotina</taxon>
        <taxon>Eurotiomycetes</taxon>
        <taxon>Eurotiomycetidae</taxon>
        <taxon>Eurotiales</taxon>
        <taxon>Trichocomaceae</taxon>
        <taxon>Talaromyces</taxon>
        <taxon>Talaromyces sect. Talaromyces</taxon>
    </lineage>
</organism>
<evidence type="ECO:0000256" key="3">
    <source>
        <dbReference type="ARBA" id="ARBA00022989"/>
    </source>
</evidence>
<evidence type="ECO:0000313" key="7">
    <source>
        <dbReference type="EMBL" id="GAM42592.1"/>
    </source>
</evidence>
<keyword evidence="4 6" id="KW-0472">Membrane</keyword>
<proteinExistence type="predicted"/>
<evidence type="ECO:0000256" key="2">
    <source>
        <dbReference type="ARBA" id="ARBA00022692"/>
    </source>
</evidence>
<keyword evidence="3 6" id="KW-1133">Transmembrane helix</keyword>
<evidence type="ECO:0000256" key="1">
    <source>
        <dbReference type="ARBA" id="ARBA00004167"/>
    </source>
</evidence>
<dbReference type="GO" id="GO:0071944">
    <property type="term" value="C:cell periphery"/>
    <property type="evidence" value="ECO:0007669"/>
    <property type="project" value="UniProtKB-ARBA"/>
</dbReference>
<dbReference type="AlphaFoldDB" id="A0A478EB63"/>
<comment type="subcellular location">
    <subcellularLocation>
        <location evidence="1">Membrane</location>
        <topology evidence="1">Single-pass membrane protein</topology>
    </subcellularLocation>
</comment>
<sequence>MKLRMLPQVSNAFKFLSGLFFWSNAEEGTAADEQGPDIDARLPELWFGDIPHCTLQCLYGPALACGCAYSEFDCICRAFSEIADNDDIKTCITACPHNEDGHWAPDRILDFCQLVTGEDIQLPYYMDQYAGPHRREAIPVTDVQDEAIVYSDFSYYEPSATTFITTLEPSTATTTKPTITSAPTTSVSASSLSSSSSQSGGLSTGAKAGIGVAVPLVIIGILLGIFWYRRKQRGNKNNVRQRADGNNIPDMSKRMWSKNFFSTTFRSLPAEADSNPIHESDSNPVPSSRHLRGSDTTSPPIVYELSAQPSIRAPQAAVLASHRPGQSINEQVSEKNMPNSDRLCRTVVGSPVSLDDSETAPGKGPDTPPSYNLTTPAVVQHQYSNYNPEQNPSSSAETANSTDTELLNLEAEMARVREQRERLQHLQFLEEREEQLQKDIEARKSGLSKQA</sequence>
<evidence type="ECO:0008006" key="9">
    <source>
        <dbReference type="Google" id="ProtNLM"/>
    </source>
</evidence>
<accession>A0A478EB63</accession>
<dbReference type="PANTHER" id="PTHR15549">
    <property type="entry name" value="PAIRED IMMUNOGLOBULIN-LIKE TYPE 2 RECEPTOR"/>
    <property type="match status" value="1"/>
</dbReference>
<reference evidence="8" key="1">
    <citation type="journal article" date="2015" name="Genome Announc.">
        <title>Draft genome sequence of Talaromyces cellulolyticus strain Y-94, a source of lignocellulosic biomass-degrading enzymes.</title>
        <authorList>
            <person name="Fujii T."/>
            <person name="Koike H."/>
            <person name="Sawayama S."/>
            <person name="Yano S."/>
            <person name="Inoue H."/>
        </authorList>
    </citation>
    <scope>NUCLEOTIDE SEQUENCE [LARGE SCALE GENOMIC DNA]</scope>
    <source>
        <strain evidence="8">Y-94</strain>
    </source>
</reference>
<feature type="compositionally biased region" description="Polar residues" evidence="5">
    <location>
        <begin position="369"/>
        <end position="404"/>
    </location>
</feature>
<dbReference type="Proteomes" id="UP000053095">
    <property type="component" value="Unassembled WGS sequence"/>
</dbReference>
<keyword evidence="8" id="KW-1185">Reference proteome</keyword>